<reference evidence="4 5" key="1">
    <citation type="journal article" date="2019" name="Microorganisms">
        <title>Systematic Affiliation and Genome Analysis of Subtercola vilae DB165(T) with Particular Emphasis on Cold Adaptation of an Isolate from a High-Altitude Cold Volcano Lake.</title>
        <authorList>
            <person name="Villalobos A.S."/>
            <person name="Wiese J."/>
            <person name="Imhoff J.F."/>
            <person name="Dorador C."/>
            <person name="Keller A."/>
            <person name="Hentschel U."/>
        </authorList>
    </citation>
    <scope>NUCLEOTIDE SEQUENCE [LARGE SCALE GENOMIC DNA]</scope>
    <source>
        <strain evidence="4 5">DB165</strain>
    </source>
</reference>
<dbReference type="PANTHER" id="PTHR43734">
    <property type="entry name" value="PHYTOENE DESATURASE"/>
    <property type="match status" value="1"/>
</dbReference>
<feature type="compositionally biased region" description="Polar residues" evidence="3">
    <location>
        <begin position="98"/>
        <end position="116"/>
    </location>
</feature>
<dbReference type="GO" id="GO:0016491">
    <property type="term" value="F:oxidoreductase activity"/>
    <property type="evidence" value="ECO:0007669"/>
    <property type="project" value="UniProtKB-KW"/>
</dbReference>
<keyword evidence="5" id="KW-1185">Reference proteome</keyword>
<protein>
    <submittedName>
        <fullName evidence="4">Phytoene desaturase</fullName>
    </submittedName>
</protein>
<evidence type="ECO:0000256" key="2">
    <source>
        <dbReference type="RuleBase" id="RU362075"/>
    </source>
</evidence>
<dbReference type="AlphaFoldDB" id="A0A4T2C3W4"/>
<dbReference type="NCBIfam" id="TIGR02734">
    <property type="entry name" value="crtI_fam"/>
    <property type="match status" value="1"/>
</dbReference>
<dbReference type="PANTHER" id="PTHR43734:SF1">
    <property type="entry name" value="PHYTOENE DESATURASE"/>
    <property type="match status" value="1"/>
</dbReference>
<keyword evidence="2" id="KW-0125">Carotenoid biosynthesis</keyword>
<dbReference type="OrthoDB" id="9774675at2"/>
<dbReference type="InterPro" id="IPR014105">
    <property type="entry name" value="Carotenoid/retinoid_OxRdtase"/>
</dbReference>
<organism evidence="4 5">
    <name type="scientific">Subtercola vilae</name>
    <dbReference type="NCBI Taxonomy" id="2056433"/>
    <lineage>
        <taxon>Bacteria</taxon>
        <taxon>Bacillati</taxon>
        <taxon>Actinomycetota</taxon>
        <taxon>Actinomycetes</taxon>
        <taxon>Micrococcales</taxon>
        <taxon>Microbacteriaceae</taxon>
        <taxon>Subtercola</taxon>
    </lineage>
</organism>
<evidence type="ECO:0000313" key="5">
    <source>
        <dbReference type="Proteomes" id="UP000306192"/>
    </source>
</evidence>
<feature type="compositionally biased region" description="Gly residues" evidence="3">
    <location>
        <begin position="80"/>
        <end position="90"/>
    </location>
</feature>
<evidence type="ECO:0000256" key="1">
    <source>
        <dbReference type="ARBA" id="ARBA00023002"/>
    </source>
</evidence>
<dbReference type="Proteomes" id="UP000306192">
    <property type="component" value="Unassembled WGS sequence"/>
</dbReference>
<dbReference type="SUPFAM" id="SSF51905">
    <property type="entry name" value="FAD/NAD(P)-binding domain"/>
    <property type="match status" value="2"/>
</dbReference>
<comment type="similarity">
    <text evidence="2">Belongs to the carotenoid/retinoid oxidoreductase family.</text>
</comment>
<dbReference type="EMBL" id="QYRT01000008">
    <property type="protein sequence ID" value="TIH38737.1"/>
    <property type="molecule type" value="Genomic_DNA"/>
</dbReference>
<dbReference type="InterPro" id="IPR036188">
    <property type="entry name" value="FAD/NAD-bd_sf"/>
</dbReference>
<proteinExistence type="inferred from homology"/>
<evidence type="ECO:0000256" key="3">
    <source>
        <dbReference type="SAM" id="MobiDB-lite"/>
    </source>
</evidence>
<comment type="pathway">
    <text evidence="2">Carotenoid biosynthesis.</text>
</comment>
<comment type="caution">
    <text evidence="4">The sequence shown here is derived from an EMBL/GenBank/DDBJ whole genome shotgun (WGS) entry which is preliminary data.</text>
</comment>
<evidence type="ECO:0000313" key="4">
    <source>
        <dbReference type="EMBL" id="TIH38737.1"/>
    </source>
</evidence>
<name>A0A4T2C3W4_9MICO</name>
<feature type="region of interest" description="Disordered" evidence="3">
    <location>
        <begin position="70"/>
        <end position="119"/>
    </location>
</feature>
<sequence>MIESIADLAVEAGVTIVTGASVTRIVTTDDEVEAAAHLEPVPGPYDYPTNEFDTNIIDRDELRRVLEGEAEYDPERHGGSRGGASGGVAGKPGVAGSTSNGATATGARSSVITETEATGAKRPARVAGIQYLDSTGAAHSLEADIVVAATDLEHVETTMLLPELQTYPASYWKKKTPGPSAVLIYLGISGELPELAHHTLFFTKSWKDDFGKIFGAGGVAASLGLGHRSPTSVPSPASIYVCRPSVSDAQVAPEGHENIFVLVPIPADPGIGHGGDDGAGSPQVEAIADEAIAQIGAWAGIDDFASRIVVRRTVGPEDFKNDLNTWNGTALGPAHTLSQSAFFRAGNVSKKVAGLYYAGGSTIPGIGLPMCLISAELVIKRLRGDTSTTALPEPL</sequence>
<keyword evidence="1 2" id="KW-0560">Oxidoreductase</keyword>
<dbReference type="GO" id="GO:0016117">
    <property type="term" value="P:carotenoid biosynthetic process"/>
    <property type="evidence" value="ECO:0007669"/>
    <property type="project" value="UniProtKB-KW"/>
</dbReference>
<accession>A0A4T2C3W4</accession>
<gene>
    <name evidence="4" type="primary">crtI</name>
    <name evidence="4" type="ORF">D4765_06205</name>
</gene>